<organism evidence="1">
    <name type="scientific">freshwater metagenome</name>
    <dbReference type="NCBI Taxonomy" id="449393"/>
    <lineage>
        <taxon>unclassified sequences</taxon>
        <taxon>metagenomes</taxon>
        <taxon>ecological metagenomes</taxon>
    </lineage>
</organism>
<evidence type="ECO:0000313" key="7">
    <source>
        <dbReference type="EMBL" id="CAB4975218.1"/>
    </source>
</evidence>
<dbReference type="EMBL" id="CAFBNI010000002">
    <property type="protein sequence ID" value="CAB4936734.1"/>
    <property type="molecule type" value="Genomic_DNA"/>
</dbReference>
<name>A0A6J6FMQ7_9ZZZZ</name>
<gene>
    <name evidence="1" type="ORF">UFOPK1791_00445</name>
    <name evidence="2" type="ORF">UFOPK2312_00463</name>
    <name evidence="3" type="ORF">UFOPK2802_00070</name>
    <name evidence="4" type="ORF">UFOPK2982_00276</name>
    <name evidence="5" type="ORF">UFOPK3083_00123</name>
    <name evidence="6" type="ORF">UFOPK3783_00044</name>
    <name evidence="7" type="ORF">UFOPK3948_00425</name>
    <name evidence="8" type="ORF">UFOPK4355_00154</name>
</gene>
<accession>A0A6J6FMQ7</accession>
<dbReference type="EMBL" id="CAFBQT010000009">
    <property type="protein sequence ID" value="CAB5059095.1"/>
    <property type="molecule type" value="Genomic_DNA"/>
</dbReference>
<protein>
    <submittedName>
        <fullName evidence="1">Unannotated protein</fullName>
    </submittedName>
</protein>
<evidence type="ECO:0000313" key="6">
    <source>
        <dbReference type="EMBL" id="CAB4936734.1"/>
    </source>
</evidence>
<reference evidence="1" key="1">
    <citation type="submission" date="2020-05" db="EMBL/GenBank/DDBJ databases">
        <authorList>
            <person name="Chiriac C."/>
            <person name="Salcher M."/>
            <person name="Ghai R."/>
            <person name="Kavagutti S V."/>
        </authorList>
    </citation>
    <scope>NUCLEOTIDE SEQUENCE</scope>
</reference>
<dbReference type="EMBL" id="CAFBOI010000030">
    <property type="protein sequence ID" value="CAB4975218.1"/>
    <property type="molecule type" value="Genomic_DNA"/>
</dbReference>
<dbReference type="AlphaFoldDB" id="A0A6J6FMQ7"/>
<dbReference type="EMBL" id="CAEZYX010000004">
    <property type="protein sequence ID" value="CAB4733975.1"/>
    <property type="molecule type" value="Genomic_DNA"/>
</dbReference>
<dbReference type="EMBL" id="CAEZWY010000033">
    <property type="protein sequence ID" value="CAB4669076.1"/>
    <property type="molecule type" value="Genomic_DNA"/>
</dbReference>
<evidence type="ECO:0000313" key="1">
    <source>
        <dbReference type="EMBL" id="CAB4589009.1"/>
    </source>
</evidence>
<dbReference type="EMBL" id="CAEZUF010000029">
    <property type="protein sequence ID" value="CAB4589009.1"/>
    <property type="molecule type" value="Genomic_DNA"/>
</dbReference>
<evidence type="ECO:0000313" key="2">
    <source>
        <dbReference type="EMBL" id="CAB4669076.1"/>
    </source>
</evidence>
<dbReference type="PROSITE" id="PS51257">
    <property type="entry name" value="PROKAR_LIPOPROTEIN"/>
    <property type="match status" value="1"/>
</dbReference>
<proteinExistence type="predicted"/>
<dbReference type="EMBL" id="CAFAAE010000022">
    <property type="protein sequence ID" value="CAB4786904.1"/>
    <property type="molecule type" value="Genomic_DNA"/>
</dbReference>
<evidence type="ECO:0000313" key="5">
    <source>
        <dbReference type="EMBL" id="CAB4797449.1"/>
    </source>
</evidence>
<evidence type="ECO:0000313" key="3">
    <source>
        <dbReference type="EMBL" id="CAB4733975.1"/>
    </source>
</evidence>
<dbReference type="EMBL" id="CAFAAT010000004">
    <property type="protein sequence ID" value="CAB4797449.1"/>
    <property type="molecule type" value="Genomic_DNA"/>
</dbReference>
<evidence type="ECO:0000313" key="4">
    <source>
        <dbReference type="EMBL" id="CAB4786904.1"/>
    </source>
</evidence>
<evidence type="ECO:0000313" key="8">
    <source>
        <dbReference type="EMBL" id="CAB5059095.1"/>
    </source>
</evidence>
<sequence>MVNLRLRSLISLLLAATSITSCNRYEGVINVGGVTKAEIVGGIPSQIPVAALDEIIAYFESLNLALDSGDISSFKSGRFDSCGCLVIAENISSLWEKSNLIGGDYLVREIAPLRIGATALQIKVLVLRTEVLKIDRSTGSVESWPEKEIATNFSLDKKGGRWLMTGSSAG</sequence>